<accession>A0A011W025</accession>
<name>A0A011W025_RUMAL</name>
<keyword evidence="2" id="KW-1185">Reference proteome</keyword>
<sequence length="154" mass="17963">MSLEKNVEIRIDSVDNLIDYLTNDLYCSSNNSVNHIVDKRIGDIYTFINDKIIATMYFMEKIDIELLKNDYDVDVNYFISFESCEGINSNESILYFIERIINDFESDLVYMSGFEKAVIIKRNGSITLDDSFDYYCGKGMKNEFQKRLGVFPLN</sequence>
<evidence type="ECO:0000313" key="1">
    <source>
        <dbReference type="EMBL" id="EXM40931.1"/>
    </source>
</evidence>
<dbReference type="Proteomes" id="UP000021369">
    <property type="component" value="Unassembled WGS sequence"/>
</dbReference>
<dbReference type="AlphaFoldDB" id="A0A011W025"/>
<evidence type="ECO:0000313" key="2">
    <source>
        <dbReference type="Proteomes" id="UP000021369"/>
    </source>
</evidence>
<protein>
    <submittedName>
        <fullName evidence="1">Uncharacterized protein</fullName>
    </submittedName>
</protein>
<dbReference type="EMBL" id="JEOB01000001">
    <property type="protein sequence ID" value="EXM40931.1"/>
    <property type="molecule type" value="Genomic_DNA"/>
</dbReference>
<gene>
    <name evidence="1" type="ORF">RASY3_01300</name>
</gene>
<proteinExistence type="predicted"/>
<organism evidence="1 2">
    <name type="scientific">Ruminococcus albus SY3</name>
    <dbReference type="NCBI Taxonomy" id="1341156"/>
    <lineage>
        <taxon>Bacteria</taxon>
        <taxon>Bacillati</taxon>
        <taxon>Bacillota</taxon>
        <taxon>Clostridia</taxon>
        <taxon>Eubacteriales</taxon>
        <taxon>Oscillospiraceae</taxon>
        <taxon>Ruminococcus</taxon>
    </lineage>
</organism>
<dbReference type="RefSeq" id="WP_037284441.1">
    <property type="nucleotide sequence ID" value="NZ_JEOB01000001.1"/>
</dbReference>
<comment type="caution">
    <text evidence="1">The sequence shown here is derived from an EMBL/GenBank/DDBJ whole genome shotgun (WGS) entry which is preliminary data.</text>
</comment>
<reference evidence="1 2" key="1">
    <citation type="submission" date="2013-06" db="EMBL/GenBank/DDBJ databases">
        <title>Rumen cellulosomics: divergent fiber-degrading strategies revealed by comparative genome-wide analysis of six Ruminococcal strains.</title>
        <authorList>
            <person name="Dassa B."/>
            <person name="Borovok I."/>
            <person name="Lamed R."/>
            <person name="Flint H."/>
            <person name="Yeoman C.J."/>
            <person name="White B."/>
            <person name="Bayer E.A."/>
        </authorList>
    </citation>
    <scope>NUCLEOTIDE SEQUENCE [LARGE SCALE GENOMIC DNA]</scope>
    <source>
        <strain evidence="1 2">SY3</strain>
    </source>
</reference>
<dbReference type="OrthoDB" id="215765at2"/>